<proteinExistence type="predicted"/>
<dbReference type="EnsemblMetazoa" id="OVOC4322.1">
    <property type="protein sequence ID" value="OVOC4322.1"/>
    <property type="gene ID" value="WBGene00241131"/>
</dbReference>
<dbReference type="EMBL" id="CMVM020000129">
    <property type="status" value="NOT_ANNOTATED_CDS"/>
    <property type="molecule type" value="Genomic_DNA"/>
</dbReference>
<dbReference type="Proteomes" id="UP000024404">
    <property type="component" value="Unassembled WGS sequence"/>
</dbReference>
<sequence length="67" mass="7188">MRARSTEHLPLDVSHQLFLPSKEVVDFALFGAILSDAKSLSVGFDGAANQEIPVRSSNTPSTVIYVG</sequence>
<name>A0A8R1TTW2_ONCVO</name>
<keyword evidence="2" id="KW-1185">Reference proteome</keyword>
<protein>
    <submittedName>
        <fullName evidence="1">Uncharacterized protein</fullName>
    </submittedName>
</protein>
<dbReference type="AlphaFoldDB" id="A0A8R1TTW2"/>
<evidence type="ECO:0000313" key="2">
    <source>
        <dbReference type="Proteomes" id="UP000024404"/>
    </source>
</evidence>
<reference evidence="2" key="1">
    <citation type="submission" date="2013-10" db="EMBL/GenBank/DDBJ databases">
        <title>Genome sequencing of Onchocerca volvulus.</title>
        <authorList>
            <person name="Cotton J."/>
            <person name="Tsai J."/>
            <person name="Stanley E."/>
            <person name="Tracey A."/>
            <person name="Holroyd N."/>
            <person name="Lustigman S."/>
            <person name="Berriman M."/>
        </authorList>
    </citation>
    <scope>NUCLEOTIDE SEQUENCE</scope>
</reference>
<evidence type="ECO:0000313" key="1">
    <source>
        <dbReference type="EnsemblMetazoa" id="OVOC4322.1"/>
    </source>
</evidence>
<reference evidence="1" key="2">
    <citation type="submission" date="2022-06" db="UniProtKB">
        <authorList>
            <consortium name="EnsemblMetazoa"/>
        </authorList>
    </citation>
    <scope>IDENTIFICATION</scope>
</reference>
<organism evidence="1 2">
    <name type="scientific">Onchocerca volvulus</name>
    <dbReference type="NCBI Taxonomy" id="6282"/>
    <lineage>
        <taxon>Eukaryota</taxon>
        <taxon>Metazoa</taxon>
        <taxon>Ecdysozoa</taxon>
        <taxon>Nematoda</taxon>
        <taxon>Chromadorea</taxon>
        <taxon>Rhabditida</taxon>
        <taxon>Spirurina</taxon>
        <taxon>Spiruromorpha</taxon>
        <taxon>Filarioidea</taxon>
        <taxon>Onchocercidae</taxon>
        <taxon>Onchocerca</taxon>
    </lineage>
</organism>
<accession>A0A8R1TTW2</accession>